<dbReference type="EMBL" id="CM029038">
    <property type="protein sequence ID" value="KAG2650437.1"/>
    <property type="molecule type" value="Genomic_DNA"/>
</dbReference>
<name>A0A8T0WVY0_PANVG</name>
<protein>
    <submittedName>
        <fullName evidence="2">Uncharacterized protein</fullName>
    </submittedName>
</protein>
<feature type="region of interest" description="Disordered" evidence="1">
    <location>
        <begin position="1"/>
        <end position="35"/>
    </location>
</feature>
<proteinExistence type="predicted"/>
<evidence type="ECO:0000313" key="2">
    <source>
        <dbReference type="EMBL" id="KAG2650437.1"/>
    </source>
</evidence>
<dbReference type="AlphaFoldDB" id="A0A8T0WVY0"/>
<comment type="caution">
    <text evidence="2">The sequence shown here is derived from an EMBL/GenBank/DDBJ whole genome shotgun (WGS) entry which is preliminary data.</text>
</comment>
<organism evidence="2 3">
    <name type="scientific">Panicum virgatum</name>
    <name type="common">Blackwell switchgrass</name>
    <dbReference type="NCBI Taxonomy" id="38727"/>
    <lineage>
        <taxon>Eukaryota</taxon>
        <taxon>Viridiplantae</taxon>
        <taxon>Streptophyta</taxon>
        <taxon>Embryophyta</taxon>
        <taxon>Tracheophyta</taxon>
        <taxon>Spermatophyta</taxon>
        <taxon>Magnoliopsida</taxon>
        <taxon>Liliopsida</taxon>
        <taxon>Poales</taxon>
        <taxon>Poaceae</taxon>
        <taxon>PACMAD clade</taxon>
        <taxon>Panicoideae</taxon>
        <taxon>Panicodae</taxon>
        <taxon>Paniceae</taxon>
        <taxon>Panicinae</taxon>
        <taxon>Panicum</taxon>
        <taxon>Panicum sect. Hiantes</taxon>
    </lineage>
</organism>
<evidence type="ECO:0000256" key="1">
    <source>
        <dbReference type="SAM" id="MobiDB-lite"/>
    </source>
</evidence>
<accession>A0A8T0WVY0</accession>
<reference evidence="2" key="1">
    <citation type="submission" date="2020-05" db="EMBL/GenBank/DDBJ databases">
        <title>WGS assembly of Panicum virgatum.</title>
        <authorList>
            <person name="Lovell J.T."/>
            <person name="Jenkins J."/>
            <person name="Shu S."/>
            <person name="Juenger T.E."/>
            <person name="Schmutz J."/>
        </authorList>
    </citation>
    <scope>NUCLEOTIDE SEQUENCE</scope>
    <source>
        <strain evidence="2">AP13</strain>
    </source>
</reference>
<sequence>MGGRADDSATASSGMVIGAKARTAVPSPGPTDSGQEEAIDEVNALGMGPSTDPVLGVAGSDSIEVEAMDSFHYPPSGFPKAPDLWTEDVDLEAPKVVAPGGACCRRSRLRSRQEMKLQG</sequence>
<keyword evidence="3" id="KW-1185">Reference proteome</keyword>
<gene>
    <name evidence="2" type="ORF">PVAP13_1NG172000</name>
</gene>
<evidence type="ECO:0000313" key="3">
    <source>
        <dbReference type="Proteomes" id="UP000823388"/>
    </source>
</evidence>
<dbReference type="Proteomes" id="UP000823388">
    <property type="component" value="Chromosome 1N"/>
</dbReference>